<evidence type="ECO:0000313" key="2">
    <source>
        <dbReference type="EMBL" id="TMW87102.1"/>
    </source>
</evidence>
<dbReference type="AlphaFoldDB" id="A0A6N2AX66"/>
<proteinExistence type="predicted"/>
<gene>
    <name evidence="2" type="ORF">EJD97_020412</name>
</gene>
<accession>A0A6N2AX66</accession>
<reference evidence="2" key="1">
    <citation type="submission" date="2019-05" db="EMBL/GenBank/DDBJ databases">
        <title>The de novo reference genome and transcriptome assemblies of the wild tomato species Solanum chilense.</title>
        <authorList>
            <person name="Stam R."/>
            <person name="Nosenko T."/>
            <person name="Hoerger A.C."/>
            <person name="Stephan W."/>
            <person name="Seidel M.A."/>
            <person name="Kuhn J.M.M."/>
            <person name="Haberer G."/>
            <person name="Tellier A."/>
        </authorList>
    </citation>
    <scope>NUCLEOTIDE SEQUENCE</scope>
    <source>
        <tissue evidence="2">Mature leaves</tissue>
    </source>
</reference>
<evidence type="ECO:0000256" key="1">
    <source>
        <dbReference type="SAM" id="MobiDB-lite"/>
    </source>
</evidence>
<organism evidence="2">
    <name type="scientific">Solanum chilense</name>
    <name type="common">Tomato</name>
    <name type="synonym">Lycopersicon chilense</name>
    <dbReference type="NCBI Taxonomy" id="4083"/>
    <lineage>
        <taxon>Eukaryota</taxon>
        <taxon>Viridiplantae</taxon>
        <taxon>Streptophyta</taxon>
        <taxon>Embryophyta</taxon>
        <taxon>Tracheophyta</taxon>
        <taxon>Spermatophyta</taxon>
        <taxon>Magnoliopsida</taxon>
        <taxon>eudicotyledons</taxon>
        <taxon>Gunneridae</taxon>
        <taxon>Pentapetalae</taxon>
        <taxon>asterids</taxon>
        <taxon>lamiids</taxon>
        <taxon>Solanales</taxon>
        <taxon>Solanaceae</taxon>
        <taxon>Solanoideae</taxon>
        <taxon>Solaneae</taxon>
        <taxon>Solanum</taxon>
        <taxon>Solanum subgen. Lycopersicon</taxon>
    </lineage>
</organism>
<dbReference type="EMBL" id="RXGB01005926">
    <property type="protein sequence ID" value="TMW87102.1"/>
    <property type="molecule type" value="Genomic_DNA"/>
</dbReference>
<sequence>MARPNVEGRDMSSRQVRAWEFKRDKKDSRAGQEEEREEKDKLQQEAQNLDRLIADYIAAEAKETKHKANQDDNIVGTIVKFLADACGTDASIDGASV</sequence>
<comment type="caution">
    <text evidence="2">The sequence shown here is derived from an EMBL/GenBank/DDBJ whole genome shotgun (WGS) entry which is preliminary data.</text>
</comment>
<protein>
    <submittedName>
        <fullName evidence="2">Uncharacterized protein</fullName>
    </submittedName>
</protein>
<name>A0A6N2AX66_SOLCI</name>
<feature type="region of interest" description="Disordered" evidence="1">
    <location>
        <begin position="1"/>
        <end position="43"/>
    </location>
</feature>